<protein>
    <submittedName>
        <fullName evidence="5">Ribosomal protein S18 acetylase RimI-like enzyme</fullName>
        <ecNumber evidence="5">2.3.1.1</ecNumber>
    </submittedName>
</protein>
<dbReference type="EMBL" id="JBEPSN010000001">
    <property type="protein sequence ID" value="MET4539090.1"/>
    <property type="molecule type" value="Genomic_DNA"/>
</dbReference>
<keyword evidence="2 5" id="KW-0012">Acyltransferase</keyword>
<evidence type="ECO:0000256" key="1">
    <source>
        <dbReference type="ARBA" id="ARBA00022679"/>
    </source>
</evidence>
<evidence type="ECO:0000313" key="6">
    <source>
        <dbReference type="Proteomes" id="UP001549307"/>
    </source>
</evidence>
<evidence type="ECO:0000256" key="3">
    <source>
        <dbReference type="SAM" id="MobiDB-lite"/>
    </source>
</evidence>
<dbReference type="Gene3D" id="3.40.630.30">
    <property type="match status" value="1"/>
</dbReference>
<feature type="compositionally biased region" description="Low complexity" evidence="3">
    <location>
        <begin position="52"/>
        <end position="67"/>
    </location>
</feature>
<evidence type="ECO:0000313" key="5">
    <source>
        <dbReference type="EMBL" id="MET4539090.1"/>
    </source>
</evidence>
<dbReference type="InterPro" id="IPR056935">
    <property type="entry name" value="Rv0428c-like_C"/>
</dbReference>
<dbReference type="Pfam" id="PF24553">
    <property type="entry name" value="Rv0428c_C"/>
    <property type="match status" value="1"/>
</dbReference>
<keyword evidence="1 5" id="KW-0808">Transferase</keyword>
<accession>A0ABV2P2V1</accession>
<organism evidence="5 6">
    <name type="scientific">Arthrobacter bambusae</name>
    <dbReference type="NCBI Taxonomy" id="1338426"/>
    <lineage>
        <taxon>Bacteria</taxon>
        <taxon>Bacillati</taxon>
        <taxon>Actinomycetota</taxon>
        <taxon>Actinomycetes</taxon>
        <taxon>Micrococcales</taxon>
        <taxon>Micrococcaceae</taxon>
        <taxon>Arthrobacter</taxon>
    </lineage>
</organism>
<sequence>MLEQAFLETLMDKAWPALEREDLVGESTVKWVLRASNGVTQRANSVWPATPGDSAGSADRAGSAGSADSHAVATGFESAADLERSVSAASEWYRRRRLPLIFQVFDDSRNAALSDVLDSRRFTRQSETKIMLRGLDDVPPRPPKVEMLELPSEEWLRLWWSVDGRGGEAELSVAHRILTACPALYAMVRDDNGVPAAVGRLALVDGWGGIYSMATSAGHRRRGYAGQVLAALLHAGAGRDLKGIWLLVTAANDGAQSLYTQAGFRDYGSYVYRQAPLKRALGGC</sequence>
<feature type="domain" description="N-acetyltransferase" evidence="4">
    <location>
        <begin position="145"/>
        <end position="284"/>
    </location>
</feature>
<dbReference type="PROSITE" id="PS51186">
    <property type="entry name" value="GNAT"/>
    <property type="match status" value="1"/>
</dbReference>
<reference evidence="5 6" key="1">
    <citation type="submission" date="2024-06" db="EMBL/GenBank/DDBJ databases">
        <title>Sorghum-associated microbial communities from plants grown in Nebraska, USA.</title>
        <authorList>
            <person name="Schachtman D."/>
        </authorList>
    </citation>
    <scope>NUCLEOTIDE SEQUENCE [LARGE SCALE GENOMIC DNA]</scope>
    <source>
        <strain evidence="5 6">3552</strain>
    </source>
</reference>
<gene>
    <name evidence="5" type="ORF">ABIE37_000845</name>
</gene>
<keyword evidence="6" id="KW-1185">Reference proteome</keyword>
<dbReference type="Proteomes" id="UP001549307">
    <property type="component" value="Unassembled WGS sequence"/>
</dbReference>
<dbReference type="SUPFAM" id="SSF55729">
    <property type="entry name" value="Acyl-CoA N-acyltransferases (Nat)"/>
    <property type="match status" value="1"/>
</dbReference>
<dbReference type="InterPro" id="IPR050680">
    <property type="entry name" value="YpeA/RimI_acetyltransf"/>
</dbReference>
<dbReference type="GO" id="GO:0016746">
    <property type="term" value="F:acyltransferase activity"/>
    <property type="evidence" value="ECO:0007669"/>
    <property type="project" value="UniProtKB-KW"/>
</dbReference>
<evidence type="ECO:0000259" key="4">
    <source>
        <dbReference type="PROSITE" id="PS51186"/>
    </source>
</evidence>
<dbReference type="InterPro" id="IPR000182">
    <property type="entry name" value="GNAT_dom"/>
</dbReference>
<dbReference type="GeneID" id="92751810"/>
<proteinExistence type="predicted"/>
<name>A0ABV2P2V1_9MICC</name>
<feature type="region of interest" description="Disordered" evidence="3">
    <location>
        <begin position="43"/>
        <end position="67"/>
    </location>
</feature>
<dbReference type="CDD" id="cd04301">
    <property type="entry name" value="NAT_SF"/>
    <property type="match status" value="1"/>
</dbReference>
<dbReference type="InterPro" id="IPR016181">
    <property type="entry name" value="Acyl_CoA_acyltransferase"/>
</dbReference>
<dbReference type="PANTHER" id="PTHR43420">
    <property type="entry name" value="ACETYLTRANSFERASE"/>
    <property type="match status" value="1"/>
</dbReference>
<dbReference type="RefSeq" id="WP_354226980.1">
    <property type="nucleotide sequence ID" value="NZ_JBEPSN010000001.1"/>
</dbReference>
<comment type="caution">
    <text evidence="5">The sequence shown here is derived from an EMBL/GenBank/DDBJ whole genome shotgun (WGS) entry which is preliminary data.</text>
</comment>
<dbReference type="EC" id="2.3.1.1" evidence="5"/>
<evidence type="ECO:0000256" key="2">
    <source>
        <dbReference type="ARBA" id="ARBA00023315"/>
    </source>
</evidence>